<evidence type="ECO:0000313" key="6">
    <source>
        <dbReference type="Proteomes" id="UP000325313"/>
    </source>
</evidence>
<dbReference type="Proteomes" id="UP000325313">
    <property type="component" value="Unassembled WGS sequence"/>
</dbReference>
<proteinExistence type="predicted"/>
<reference evidence="5 6" key="1">
    <citation type="submission" date="2019-05" db="EMBL/GenBank/DDBJ databases">
        <title>Emergence of the Ug99 lineage of the wheat stem rust pathogen through somatic hybridization.</title>
        <authorList>
            <person name="Li F."/>
            <person name="Upadhyaya N.M."/>
            <person name="Sperschneider J."/>
            <person name="Matny O."/>
            <person name="Nguyen-Phuc H."/>
            <person name="Mago R."/>
            <person name="Raley C."/>
            <person name="Miller M.E."/>
            <person name="Silverstein K.A.T."/>
            <person name="Henningsen E."/>
            <person name="Hirsch C.D."/>
            <person name="Visser B."/>
            <person name="Pretorius Z.A."/>
            <person name="Steffenson B.J."/>
            <person name="Schwessinger B."/>
            <person name="Dodds P.N."/>
            <person name="Figueroa M."/>
        </authorList>
    </citation>
    <scope>NUCLEOTIDE SEQUENCE [LARGE SCALE GENOMIC DNA]</scope>
    <source>
        <strain evidence="4">21-0</strain>
        <strain evidence="3 6">Ug99</strain>
    </source>
</reference>
<feature type="compositionally biased region" description="Basic and acidic residues" evidence="1">
    <location>
        <begin position="247"/>
        <end position="265"/>
    </location>
</feature>
<dbReference type="OrthoDB" id="10366534at2759"/>
<accession>A0A5B0MDJ4</accession>
<feature type="compositionally biased region" description="Basic and acidic residues" evidence="1">
    <location>
        <begin position="432"/>
        <end position="443"/>
    </location>
</feature>
<sequence length="546" mass="54971">MVSFKLVQFISIVVFASTCMDTQAGLVTRAAPAPKANDVSLDPTDVPGGKNANINSKNPKLPASAVPVGSPKNPKSATPSEGKTDPKNPKSAAGMPGGNSKTSEPLKNHSPEEVKALMDKLKLKPNSSGAPGAGSSTPDQNPKSKTKAGGGSGTPPAGPGKTSKPNNGMTRRAEAATKSAEDKKASFMEKLKAKSSADTKAGLVTRATPVPKANESATPSQGSTGKTDPKNPKSTPGMPGGNNKTPEPLKNHSPEEIKALMDKLKLKPNSTGAPGAGSSTPENPKSKSKAGGGSGTPPAGPGKTSKPNPMTRRAEAATKSAEDKKASFMEKLKAKSSASGRPAGTPPTELTKRADAPGGGSDDKKAAFLEKLKAKKAGGGGLSKGGEGGAGAMGAKSPISKRADSPSGAPEEKKAGGLLDKLKSKLSAAGHSKGDASHSKGDSGHSNGDAGHAKGDAKPSNGDAGHDTGAVEKTAKPLGISKRAEHLSSGNAVWKREDGPSASHEKSKKASPEEPAETNKPKEAKSAKAPKDKAPKDKAPKDKANP</sequence>
<dbReference type="Proteomes" id="UP000324748">
    <property type="component" value="Unassembled WGS sequence"/>
</dbReference>
<feature type="region of interest" description="Disordered" evidence="1">
    <location>
        <begin position="35"/>
        <end position="546"/>
    </location>
</feature>
<feature type="signal peptide" evidence="2">
    <location>
        <begin position="1"/>
        <end position="24"/>
    </location>
</feature>
<feature type="compositionally biased region" description="Basic and acidic residues" evidence="1">
    <location>
        <begin position="171"/>
        <end position="197"/>
    </location>
</feature>
<feature type="compositionally biased region" description="Basic and acidic residues" evidence="1">
    <location>
        <begin position="464"/>
        <end position="475"/>
    </location>
</feature>
<evidence type="ECO:0000313" key="5">
    <source>
        <dbReference type="Proteomes" id="UP000324748"/>
    </source>
</evidence>
<feature type="compositionally biased region" description="Low complexity" evidence="1">
    <location>
        <begin position="127"/>
        <end position="136"/>
    </location>
</feature>
<feature type="compositionally biased region" description="Basic and acidic residues" evidence="1">
    <location>
        <begin position="494"/>
        <end position="546"/>
    </location>
</feature>
<organism evidence="3 6">
    <name type="scientific">Puccinia graminis f. sp. tritici</name>
    <dbReference type="NCBI Taxonomy" id="56615"/>
    <lineage>
        <taxon>Eukaryota</taxon>
        <taxon>Fungi</taxon>
        <taxon>Dikarya</taxon>
        <taxon>Basidiomycota</taxon>
        <taxon>Pucciniomycotina</taxon>
        <taxon>Pucciniomycetes</taxon>
        <taxon>Pucciniales</taxon>
        <taxon>Pucciniaceae</taxon>
        <taxon>Puccinia</taxon>
    </lineage>
</organism>
<evidence type="ECO:0000313" key="4">
    <source>
        <dbReference type="EMBL" id="KAA1090581.1"/>
    </source>
</evidence>
<dbReference type="EMBL" id="VSWC01000092">
    <property type="protein sequence ID" value="KAA1090581.1"/>
    <property type="molecule type" value="Genomic_DNA"/>
</dbReference>
<dbReference type="EMBL" id="VDEP01000473">
    <property type="protein sequence ID" value="KAA1074203.1"/>
    <property type="molecule type" value="Genomic_DNA"/>
</dbReference>
<feature type="compositionally biased region" description="Polar residues" evidence="1">
    <location>
        <begin position="268"/>
        <end position="283"/>
    </location>
</feature>
<keyword evidence="5" id="KW-1185">Reference proteome</keyword>
<name>A0A5B0MDJ4_PUCGR</name>
<feature type="chain" id="PRO_5036137215" evidence="2">
    <location>
        <begin position="25"/>
        <end position="546"/>
    </location>
</feature>
<feature type="compositionally biased region" description="Basic and acidic residues" evidence="1">
    <location>
        <begin position="312"/>
        <end position="333"/>
    </location>
</feature>
<protein>
    <submittedName>
        <fullName evidence="3">Uncharacterized protein</fullName>
    </submittedName>
</protein>
<evidence type="ECO:0000313" key="3">
    <source>
        <dbReference type="EMBL" id="KAA1074203.1"/>
    </source>
</evidence>
<keyword evidence="2" id="KW-0732">Signal</keyword>
<dbReference type="AlphaFoldDB" id="A0A5B0MDJ4"/>
<evidence type="ECO:0000256" key="2">
    <source>
        <dbReference type="SAM" id="SignalP"/>
    </source>
</evidence>
<evidence type="ECO:0000256" key="1">
    <source>
        <dbReference type="SAM" id="MobiDB-lite"/>
    </source>
</evidence>
<feature type="compositionally biased region" description="Polar residues" evidence="1">
    <location>
        <begin position="215"/>
        <end position="226"/>
    </location>
</feature>
<feature type="compositionally biased region" description="Basic and acidic residues" evidence="1">
    <location>
        <begin position="104"/>
        <end position="122"/>
    </location>
</feature>
<comment type="caution">
    <text evidence="3">The sequence shown here is derived from an EMBL/GenBank/DDBJ whole genome shotgun (WGS) entry which is preliminary data.</text>
</comment>
<feature type="compositionally biased region" description="Gly residues" evidence="1">
    <location>
        <begin position="377"/>
        <end position="392"/>
    </location>
</feature>
<gene>
    <name evidence="4" type="ORF">PGT21_005862</name>
    <name evidence="3" type="ORF">PGTUg99_029984</name>
</gene>
<feature type="compositionally biased region" description="Basic and acidic residues" evidence="1">
    <location>
        <begin position="410"/>
        <end position="423"/>
    </location>
</feature>
<feature type="compositionally biased region" description="Basic and acidic residues" evidence="1">
    <location>
        <begin position="350"/>
        <end position="372"/>
    </location>
</feature>